<dbReference type="PANTHER" id="PTHR38107:SF3">
    <property type="entry name" value="LYSOZYME RRRD-RELATED"/>
    <property type="match status" value="1"/>
</dbReference>
<dbReference type="InterPro" id="IPR023346">
    <property type="entry name" value="Lysozyme-like_dom_sf"/>
</dbReference>
<dbReference type="OrthoDB" id="5327667at2"/>
<comment type="catalytic activity">
    <reaction evidence="1 7">
        <text>Hydrolysis of (1-&gt;4)-beta-linkages between N-acetylmuramic acid and N-acetyl-D-glucosamine residues in a peptidoglycan and between N-acetyl-D-glucosamine residues in chitodextrins.</text>
        <dbReference type="EC" id="3.2.1.17"/>
    </reaction>
</comment>
<dbReference type="InterPro" id="IPR051018">
    <property type="entry name" value="Bacteriophage_GH24"/>
</dbReference>
<proteinExistence type="inferred from homology"/>
<name>R7ZVF5_9BACT</name>
<evidence type="ECO:0000313" key="9">
    <source>
        <dbReference type="Proteomes" id="UP000013909"/>
    </source>
</evidence>
<dbReference type="EMBL" id="AQHR01000044">
    <property type="protein sequence ID" value="EON77999.1"/>
    <property type="molecule type" value="Genomic_DNA"/>
</dbReference>
<dbReference type="GO" id="GO:0016998">
    <property type="term" value="P:cell wall macromolecule catabolic process"/>
    <property type="evidence" value="ECO:0007669"/>
    <property type="project" value="InterPro"/>
</dbReference>
<protein>
    <recommendedName>
        <fullName evidence="7">Lysozyme</fullName>
        <ecNumber evidence="7">3.2.1.17</ecNumber>
    </recommendedName>
</protein>
<evidence type="ECO:0000256" key="5">
    <source>
        <dbReference type="ARBA" id="ARBA00023200"/>
    </source>
</evidence>
<dbReference type="RefSeq" id="WP_010853681.1">
    <property type="nucleotide sequence ID" value="NZ_AQHR01000044.1"/>
</dbReference>
<sequence>MNLNDRGISLMHEFEGLRLEAYLCPARIPTIGWGNTRYENGQPVKMGDVITRERADELFKNIVTDFSKGVQRLVSANLNDNQFSALVCFAYNLGLGNLQRSTLLKKVNANPADPTIKDEFMKWTKAGGKVLQGLVRRREAESKLYYS</sequence>
<organism evidence="8 9">
    <name type="scientific">Lunatimonas lonarensis</name>
    <dbReference type="NCBI Taxonomy" id="1232681"/>
    <lineage>
        <taxon>Bacteria</taxon>
        <taxon>Pseudomonadati</taxon>
        <taxon>Bacteroidota</taxon>
        <taxon>Cytophagia</taxon>
        <taxon>Cytophagales</taxon>
        <taxon>Cyclobacteriaceae</taxon>
    </lineage>
</organism>
<reference evidence="8 9" key="1">
    <citation type="submission" date="2013-02" db="EMBL/GenBank/DDBJ databases">
        <title>A novel strain isolated from Lonar lake, Maharashtra, India.</title>
        <authorList>
            <person name="Singh A."/>
        </authorList>
    </citation>
    <scope>NUCLEOTIDE SEQUENCE [LARGE SCALE GENOMIC DNA]</scope>
    <source>
        <strain evidence="8 9">AK24</strain>
    </source>
</reference>
<dbReference type="STRING" id="1232681.ADIS_1538"/>
<dbReference type="PANTHER" id="PTHR38107">
    <property type="match status" value="1"/>
</dbReference>
<keyword evidence="6 7" id="KW-0326">Glycosidase</keyword>
<dbReference type="CDD" id="cd00737">
    <property type="entry name" value="lyz_endolysin_autolysin"/>
    <property type="match status" value="1"/>
</dbReference>
<accession>R7ZVF5</accession>
<evidence type="ECO:0000256" key="2">
    <source>
        <dbReference type="ARBA" id="ARBA00022529"/>
    </source>
</evidence>
<dbReference type="InterPro" id="IPR034690">
    <property type="entry name" value="Endolysin_T4_type"/>
</dbReference>
<dbReference type="GO" id="GO:0042742">
    <property type="term" value="P:defense response to bacterium"/>
    <property type="evidence" value="ECO:0007669"/>
    <property type="project" value="UniProtKB-KW"/>
</dbReference>
<comment type="similarity">
    <text evidence="7">Belongs to the glycosyl hydrolase 24 family.</text>
</comment>
<comment type="caution">
    <text evidence="8">The sequence shown here is derived from an EMBL/GenBank/DDBJ whole genome shotgun (WGS) entry which is preliminary data.</text>
</comment>
<evidence type="ECO:0000313" key="8">
    <source>
        <dbReference type="EMBL" id="EON77999.1"/>
    </source>
</evidence>
<dbReference type="GO" id="GO:0031640">
    <property type="term" value="P:killing of cells of another organism"/>
    <property type="evidence" value="ECO:0007669"/>
    <property type="project" value="UniProtKB-KW"/>
</dbReference>
<dbReference type="InterPro" id="IPR033907">
    <property type="entry name" value="Endolysin_autolysin"/>
</dbReference>
<dbReference type="Gene3D" id="1.10.530.40">
    <property type="match status" value="1"/>
</dbReference>
<keyword evidence="2 7" id="KW-0929">Antimicrobial</keyword>
<gene>
    <name evidence="8" type="ORF">ADIS_1538</name>
</gene>
<keyword evidence="5" id="KW-1035">Host cytoplasm</keyword>
<dbReference type="InterPro" id="IPR002196">
    <property type="entry name" value="Glyco_hydro_24"/>
</dbReference>
<evidence type="ECO:0000256" key="4">
    <source>
        <dbReference type="ARBA" id="ARBA00022801"/>
    </source>
</evidence>
<evidence type="ECO:0000256" key="1">
    <source>
        <dbReference type="ARBA" id="ARBA00000632"/>
    </source>
</evidence>
<keyword evidence="9" id="KW-1185">Reference proteome</keyword>
<dbReference type="Pfam" id="PF00959">
    <property type="entry name" value="Phage_lysozyme"/>
    <property type="match status" value="1"/>
</dbReference>
<dbReference type="EC" id="3.2.1.17" evidence="7"/>
<dbReference type="InterPro" id="IPR023347">
    <property type="entry name" value="Lysozyme_dom_sf"/>
</dbReference>
<dbReference type="Proteomes" id="UP000013909">
    <property type="component" value="Unassembled WGS sequence"/>
</dbReference>
<dbReference type="AlphaFoldDB" id="R7ZVF5"/>
<dbReference type="GO" id="GO:0003796">
    <property type="term" value="F:lysozyme activity"/>
    <property type="evidence" value="ECO:0007669"/>
    <property type="project" value="UniProtKB-EC"/>
</dbReference>
<keyword evidence="3 7" id="KW-0081">Bacteriolytic enzyme</keyword>
<dbReference type="GO" id="GO:0009253">
    <property type="term" value="P:peptidoglycan catabolic process"/>
    <property type="evidence" value="ECO:0007669"/>
    <property type="project" value="InterPro"/>
</dbReference>
<evidence type="ECO:0000256" key="3">
    <source>
        <dbReference type="ARBA" id="ARBA00022638"/>
    </source>
</evidence>
<dbReference type="SUPFAM" id="SSF53955">
    <property type="entry name" value="Lysozyme-like"/>
    <property type="match status" value="1"/>
</dbReference>
<dbReference type="HAMAP" id="MF_04110">
    <property type="entry name" value="ENDOLYSIN_T4"/>
    <property type="match status" value="1"/>
</dbReference>
<evidence type="ECO:0000256" key="7">
    <source>
        <dbReference type="RuleBase" id="RU003788"/>
    </source>
</evidence>
<keyword evidence="4 7" id="KW-0378">Hydrolase</keyword>
<evidence type="ECO:0000256" key="6">
    <source>
        <dbReference type="ARBA" id="ARBA00023295"/>
    </source>
</evidence>